<comment type="caution">
    <text evidence="1">The sequence shown here is derived from an EMBL/GenBank/DDBJ whole genome shotgun (WGS) entry which is preliminary data.</text>
</comment>
<dbReference type="EMBL" id="MDEE01000032">
    <property type="protein sequence ID" value="PPU54564.1"/>
    <property type="molecule type" value="Genomic_DNA"/>
</dbReference>
<proteinExistence type="predicted"/>
<protein>
    <submittedName>
        <fullName evidence="1">Uncharacterized protein</fullName>
    </submittedName>
</protein>
<organism evidence="1 2">
    <name type="scientific">Xanthomonas dyei</name>
    <dbReference type="NCBI Taxonomy" id="743699"/>
    <lineage>
        <taxon>Bacteria</taxon>
        <taxon>Pseudomonadati</taxon>
        <taxon>Pseudomonadota</taxon>
        <taxon>Gammaproteobacteria</taxon>
        <taxon>Lysobacterales</taxon>
        <taxon>Lysobacteraceae</taxon>
        <taxon>Xanthomonas</taxon>
    </lineage>
</organism>
<accession>A0A2S7BZ36</accession>
<gene>
    <name evidence="1" type="ORF">XdyCFBP7245_17535</name>
</gene>
<evidence type="ECO:0000313" key="2">
    <source>
        <dbReference type="Proteomes" id="UP000238908"/>
    </source>
</evidence>
<sequence>MPAKPRSLAAPSTPADWKAIEQAATAELARRTQLAHQQIIGLLRTHGHLLSHAQRRALGKRLQRSGK</sequence>
<name>A0A2S7BZ36_9XANT</name>
<reference evidence="1 2" key="1">
    <citation type="submission" date="2016-08" db="EMBL/GenBank/DDBJ databases">
        <authorList>
            <person name="Seilhamer J.J."/>
        </authorList>
    </citation>
    <scope>NUCLEOTIDE SEQUENCE [LARGE SCALE GENOMIC DNA]</scope>
    <source>
        <strain evidence="1 2">CFBP7245</strain>
    </source>
</reference>
<dbReference type="Proteomes" id="UP000238908">
    <property type="component" value="Unassembled WGS sequence"/>
</dbReference>
<dbReference type="AlphaFoldDB" id="A0A2S7BZ36"/>
<evidence type="ECO:0000313" key="1">
    <source>
        <dbReference type="EMBL" id="PPU54564.1"/>
    </source>
</evidence>
<dbReference type="RefSeq" id="WP_104616805.1">
    <property type="nucleotide sequence ID" value="NZ_CP167817.1"/>
</dbReference>